<evidence type="ECO:0008006" key="2">
    <source>
        <dbReference type="Google" id="ProtNLM"/>
    </source>
</evidence>
<accession>A0A3B0WH46</accession>
<reference evidence="1" key="1">
    <citation type="submission" date="2018-06" db="EMBL/GenBank/DDBJ databases">
        <authorList>
            <person name="Zhirakovskaya E."/>
        </authorList>
    </citation>
    <scope>NUCLEOTIDE SEQUENCE</scope>
</reference>
<evidence type="ECO:0000313" key="1">
    <source>
        <dbReference type="EMBL" id="VAW51790.1"/>
    </source>
</evidence>
<name>A0A3B0WH46_9ZZZZ</name>
<organism evidence="1">
    <name type="scientific">hydrothermal vent metagenome</name>
    <dbReference type="NCBI Taxonomy" id="652676"/>
    <lineage>
        <taxon>unclassified sequences</taxon>
        <taxon>metagenomes</taxon>
        <taxon>ecological metagenomes</taxon>
    </lineage>
</organism>
<proteinExistence type="predicted"/>
<dbReference type="EMBL" id="UOFE01000022">
    <property type="protein sequence ID" value="VAW51790.1"/>
    <property type="molecule type" value="Genomic_DNA"/>
</dbReference>
<sequence>MTDNKQADQTGKGSKQLIIGLDFGAAFTKVIIGDSRVRYAVPFDVSADSSNHYLLPSILGINEDKSCTLVSASESTSEISSLKLSLLDNSYSDDELLRISAYLALVLRSSREWLLDRYSKRYGRYRIEWLVNAGLPVTDTKNHKLTDLYNKLLHTAWVISVLPGPITLNRVRQYMNADATAFEAFPAVYKAKIITKECIATLPGVAAQVYACAHSHTEREGLHLLIDVGAGTFNITTFDCGEGNAGEIDCSLYSSAAESIGVCYLLKRRYENLQLADDEINLFKDIPDTHTFSQAHDLTDKDIKFADTLYSGDVAKQINKILDETKTSYCSDSALWESGVPTIICGGGSHLEILETIQRSFKNKPSPHKIQVIGFGVPDDLMVENLPDRTFDRLSVAYGLSFPSDKIINAVANDALIDMESATEV</sequence>
<dbReference type="AlphaFoldDB" id="A0A3B0WH46"/>
<gene>
    <name evidence="1" type="ORF">MNBD_GAMMA05-78</name>
</gene>
<protein>
    <recommendedName>
        <fullName evidence="2">Actin-like protein N-terminal domain-containing protein</fullName>
    </recommendedName>
</protein>